<keyword evidence="1" id="KW-0808">Transferase</keyword>
<organism evidence="1 2">
    <name type="scientific">Tamlana crocina</name>
    <dbReference type="NCBI Taxonomy" id="393006"/>
    <lineage>
        <taxon>Bacteria</taxon>
        <taxon>Pseudomonadati</taxon>
        <taxon>Bacteroidota</taxon>
        <taxon>Flavobacteriia</taxon>
        <taxon>Flavobacteriales</taxon>
        <taxon>Flavobacteriaceae</taxon>
        <taxon>Tamlana</taxon>
    </lineage>
</organism>
<protein>
    <submittedName>
        <fullName evidence="1">Class I SAM-dependent methyltransferase</fullName>
    </submittedName>
</protein>
<dbReference type="SUPFAM" id="SSF53335">
    <property type="entry name" value="S-adenosyl-L-methionine-dependent methyltransferases"/>
    <property type="match status" value="1"/>
</dbReference>
<dbReference type="EMBL" id="JAAVJS010000001">
    <property type="protein sequence ID" value="NJX14016.1"/>
    <property type="molecule type" value="Genomic_DNA"/>
</dbReference>
<dbReference type="InterPro" id="IPR029063">
    <property type="entry name" value="SAM-dependent_MTases_sf"/>
</dbReference>
<dbReference type="Gene3D" id="3.40.50.150">
    <property type="entry name" value="Vaccinia Virus protein VP39"/>
    <property type="match status" value="1"/>
</dbReference>
<keyword evidence="1" id="KW-0489">Methyltransferase</keyword>
<dbReference type="GO" id="GO:0008168">
    <property type="term" value="F:methyltransferase activity"/>
    <property type="evidence" value="ECO:0007669"/>
    <property type="project" value="UniProtKB-KW"/>
</dbReference>
<evidence type="ECO:0000313" key="1">
    <source>
        <dbReference type="EMBL" id="NJX14016.1"/>
    </source>
</evidence>
<comment type="caution">
    <text evidence="1">The sequence shown here is derived from an EMBL/GenBank/DDBJ whole genome shotgun (WGS) entry which is preliminary data.</text>
</comment>
<evidence type="ECO:0000313" key="2">
    <source>
        <dbReference type="Proteomes" id="UP000760545"/>
    </source>
</evidence>
<dbReference type="GO" id="GO:0032259">
    <property type="term" value="P:methylation"/>
    <property type="evidence" value="ECO:0007669"/>
    <property type="project" value="UniProtKB-KW"/>
</dbReference>
<gene>
    <name evidence="1" type="ORF">HC176_00765</name>
</gene>
<dbReference type="Proteomes" id="UP000760545">
    <property type="component" value="Unassembled WGS sequence"/>
</dbReference>
<sequence length="286" mass="33334">MANKNKQTLYLNVKDHSVSGEEFKLVENPLFGFLETHPKPSPEKLPEYYESEDYISHTDSKRNLFEKAYHLVRSFSLKSKLNLINWFSENEKTLLDFGCGTGDFLQTAQKNNWNVFGIEPNEQARGIANKKTNDAVFDIGQLIKFKEHSFDVITLWHVLEHLPNLEEDISVFKKLLKPKGVLIIAVPNYKSYDAKHYKNFWAAYDVPRHLWHFDRNSISKLMQSISFEVVKTKPMWFDAFYVSLLSEKYKTGKMNPIKGFYIGWLSNIKALFTKEASSLIYLIKNS</sequence>
<dbReference type="RefSeq" id="WP_167916271.1">
    <property type="nucleotide sequence ID" value="NZ_JAAVJS010000001.1"/>
</dbReference>
<dbReference type="PANTHER" id="PTHR43861">
    <property type="entry name" value="TRANS-ACONITATE 2-METHYLTRANSFERASE-RELATED"/>
    <property type="match status" value="1"/>
</dbReference>
<name>A0ABX1DA34_9FLAO</name>
<proteinExistence type="predicted"/>
<dbReference type="Pfam" id="PF13489">
    <property type="entry name" value="Methyltransf_23"/>
    <property type="match status" value="1"/>
</dbReference>
<accession>A0ABX1DA34</accession>
<dbReference type="CDD" id="cd02440">
    <property type="entry name" value="AdoMet_MTases"/>
    <property type="match status" value="1"/>
</dbReference>
<reference evidence="1 2" key="1">
    <citation type="submission" date="2020-03" db="EMBL/GenBank/DDBJ databases">
        <title>Tamlana sp. nov, isolated from XXX.</title>
        <authorList>
            <person name="Cao W.R."/>
        </authorList>
    </citation>
    <scope>NUCLEOTIDE SEQUENCE [LARGE SCALE GENOMIC DNA]</scope>
    <source>
        <strain evidence="1 2">HST1-43</strain>
    </source>
</reference>
<keyword evidence="2" id="KW-1185">Reference proteome</keyword>